<feature type="compositionally biased region" description="Basic residues" evidence="1">
    <location>
        <begin position="450"/>
        <end position="460"/>
    </location>
</feature>
<accession>W9YJ39</accession>
<evidence type="ECO:0000256" key="1">
    <source>
        <dbReference type="SAM" id="MobiDB-lite"/>
    </source>
</evidence>
<dbReference type="PANTHER" id="PTHR42044:SF2">
    <property type="entry name" value="DUF676 DOMAIN-CONTAINING PROTEIN"/>
    <property type="match status" value="1"/>
</dbReference>
<proteinExistence type="predicted"/>
<dbReference type="EMBL" id="AMGY01000001">
    <property type="protein sequence ID" value="EXJ92882.1"/>
    <property type="molecule type" value="Genomic_DNA"/>
</dbReference>
<keyword evidence="4" id="KW-1185">Reference proteome</keyword>
<organism evidence="3 4">
    <name type="scientific">Capronia epimyces CBS 606.96</name>
    <dbReference type="NCBI Taxonomy" id="1182542"/>
    <lineage>
        <taxon>Eukaryota</taxon>
        <taxon>Fungi</taxon>
        <taxon>Dikarya</taxon>
        <taxon>Ascomycota</taxon>
        <taxon>Pezizomycotina</taxon>
        <taxon>Eurotiomycetes</taxon>
        <taxon>Chaetothyriomycetidae</taxon>
        <taxon>Chaetothyriales</taxon>
        <taxon>Herpotrichiellaceae</taxon>
        <taxon>Capronia</taxon>
    </lineage>
</organism>
<protein>
    <recommendedName>
        <fullName evidence="5">DUF676 domain-containing protein</fullName>
    </recommendedName>
</protein>
<dbReference type="GeneID" id="19165572"/>
<dbReference type="HOGENOM" id="CLU_023866_2_0_1"/>
<name>W9YJ39_9EURO</name>
<feature type="region of interest" description="Disordered" evidence="1">
    <location>
        <begin position="354"/>
        <end position="463"/>
    </location>
</feature>
<feature type="transmembrane region" description="Helical" evidence="2">
    <location>
        <begin position="23"/>
        <end position="47"/>
    </location>
</feature>
<evidence type="ECO:0000313" key="4">
    <source>
        <dbReference type="Proteomes" id="UP000019478"/>
    </source>
</evidence>
<evidence type="ECO:0008006" key="5">
    <source>
        <dbReference type="Google" id="ProtNLM"/>
    </source>
</evidence>
<dbReference type="AlphaFoldDB" id="W9YJ39"/>
<feature type="compositionally biased region" description="Gly residues" evidence="1">
    <location>
        <begin position="586"/>
        <end position="611"/>
    </location>
</feature>
<dbReference type="PANTHER" id="PTHR42044">
    <property type="entry name" value="DUF676 DOMAIN-CONTAINING PROTEIN-RELATED"/>
    <property type="match status" value="1"/>
</dbReference>
<feature type="compositionally biased region" description="Gly residues" evidence="1">
    <location>
        <begin position="552"/>
        <end position="579"/>
    </location>
</feature>
<dbReference type="STRING" id="1182542.W9YJ39"/>
<comment type="caution">
    <text evidence="3">The sequence shown here is derived from an EMBL/GenBank/DDBJ whole genome shotgun (WGS) entry which is preliminary data.</text>
</comment>
<evidence type="ECO:0000313" key="3">
    <source>
        <dbReference type="EMBL" id="EXJ92882.1"/>
    </source>
</evidence>
<gene>
    <name evidence="3" type="ORF">A1O3_01436</name>
</gene>
<reference evidence="3 4" key="1">
    <citation type="submission" date="2013-03" db="EMBL/GenBank/DDBJ databases">
        <title>The Genome Sequence of Capronia epimyces CBS 606.96.</title>
        <authorList>
            <consortium name="The Broad Institute Genomics Platform"/>
            <person name="Cuomo C."/>
            <person name="de Hoog S."/>
            <person name="Gorbushina A."/>
            <person name="Walker B."/>
            <person name="Young S.K."/>
            <person name="Zeng Q."/>
            <person name="Gargeya S."/>
            <person name="Fitzgerald M."/>
            <person name="Haas B."/>
            <person name="Abouelleil A."/>
            <person name="Allen A.W."/>
            <person name="Alvarado L."/>
            <person name="Arachchi H.M."/>
            <person name="Berlin A.M."/>
            <person name="Chapman S.B."/>
            <person name="Gainer-Dewar J."/>
            <person name="Goldberg J."/>
            <person name="Griggs A."/>
            <person name="Gujja S."/>
            <person name="Hansen M."/>
            <person name="Howarth C."/>
            <person name="Imamovic A."/>
            <person name="Ireland A."/>
            <person name="Larimer J."/>
            <person name="McCowan C."/>
            <person name="Murphy C."/>
            <person name="Pearson M."/>
            <person name="Poon T.W."/>
            <person name="Priest M."/>
            <person name="Roberts A."/>
            <person name="Saif S."/>
            <person name="Shea T."/>
            <person name="Sisk P."/>
            <person name="Sykes S."/>
            <person name="Wortman J."/>
            <person name="Nusbaum C."/>
            <person name="Birren B."/>
        </authorList>
    </citation>
    <scope>NUCLEOTIDE SEQUENCE [LARGE SCALE GENOMIC DNA]</scope>
    <source>
        <strain evidence="3 4">CBS 606.96</strain>
    </source>
</reference>
<feature type="transmembrane region" description="Helical" evidence="2">
    <location>
        <begin position="68"/>
        <end position="90"/>
    </location>
</feature>
<dbReference type="eggNOG" id="ENOG502RYMG">
    <property type="taxonomic scope" value="Eukaryota"/>
</dbReference>
<keyword evidence="2" id="KW-0472">Membrane</keyword>
<keyword evidence="2" id="KW-0812">Transmembrane</keyword>
<dbReference type="OrthoDB" id="202545at2759"/>
<feature type="region of interest" description="Disordered" evidence="1">
    <location>
        <begin position="549"/>
        <end position="631"/>
    </location>
</feature>
<dbReference type="RefSeq" id="XP_007729772.1">
    <property type="nucleotide sequence ID" value="XM_007731582.1"/>
</dbReference>
<sequence length="655" mass="70310">MIAPSSKPLPYTANPLLLVLNDLWLFIQITFTLPPSAGLPSIIFPIGPTRSKGLDELALTWPNAKASFLHLVLVVAQILFLVSLFPLAYFLVPALYFLYIVAFVLANQWFTVLLNGRRRSGFQSNPRCVQGRRRFEHEQWVFINGVAVGDHWLQANLDRLAMTFRRPVIGIHNQTRGIIFDVLECIIQRTLGYPTLDIRQEYEQLLAIVSDPSIHKVVLIVHSQGAIEGGMVLDWLYATVAAEQIRKLEVYTFGNAANHWNAPVITVTDETDGNTASATAVSATSAPASAGLGATLDGDPAQSGRVVKHIEHYANTGDYVSRFGILHFRPAFEQQDQRQQLQLQTFRAKGWSDMFLPGRQSRSPAALAPADKGWSSKTPPRSIGDVLDWSSKPAPASGRDDTATPTPRAAAASTPTAAPTATPTAAAASARQLKLATTTAAQSDLDRQTTHHQRHPHLHHSSVLSPKTPIERIGKGLGSGEDDNKFVGRLFKRVGSGHQFNQHYLDNMFEMEGIDTRDLSKGRVRDGNAFMDADVDLDILEDWDTVQVKTPGWGGSGGGGGGQGGGIGGDGGDGNGVAGGHAQTDGYGGGYGGGRGGGRGGGGGGGGGQGQGQPQTWGPGREKTARLAGGRLRVKHLSRLWAYRNGGEPDEPGRN</sequence>
<feature type="compositionally biased region" description="Low complexity" evidence="1">
    <location>
        <begin position="403"/>
        <end position="430"/>
    </location>
</feature>
<evidence type="ECO:0000256" key="2">
    <source>
        <dbReference type="SAM" id="Phobius"/>
    </source>
</evidence>
<keyword evidence="2" id="KW-1133">Transmembrane helix</keyword>
<feature type="transmembrane region" description="Helical" evidence="2">
    <location>
        <begin position="96"/>
        <end position="114"/>
    </location>
</feature>
<dbReference type="Proteomes" id="UP000019478">
    <property type="component" value="Unassembled WGS sequence"/>
</dbReference>